<dbReference type="PANTHER" id="PTHR30055:SF234">
    <property type="entry name" value="HTH-TYPE TRANSCRIPTIONAL REGULATOR BETI"/>
    <property type="match status" value="1"/>
</dbReference>
<dbReference type="RefSeq" id="WP_148347879.1">
    <property type="nucleotide sequence ID" value="NZ_JBHSBF010000019.1"/>
</dbReference>
<dbReference type="AlphaFoldDB" id="A0A5D0ULS1"/>
<name>A0A5D0ULS1_9ACTN</name>
<dbReference type="SUPFAM" id="SSF46689">
    <property type="entry name" value="Homeodomain-like"/>
    <property type="match status" value="1"/>
</dbReference>
<sequence>MDGHQSPRGRATRDQLIAIATRLFAERGYEGASIGAVLDESGMSKGALYHHFDGKDALFAAVLESVEADISRKLARAAAGAPDPRAALHAGCLAWVRLAGDPVVRRIVLIDAPSVLGWQRWREIEERYGFGMVKTALRAVADQGALPADLVDPFAHMLLAALNETALTVARSTDRPATTKTAESALTEFLTRLLPPP</sequence>
<dbReference type="InterPro" id="IPR049484">
    <property type="entry name" value="Rv0078-like_C"/>
</dbReference>
<reference evidence="6 7" key="1">
    <citation type="submission" date="2019-08" db="EMBL/GenBank/DDBJ databases">
        <title>Actinomadura sp. nov. CYP1-5 isolated from mountain soil.</title>
        <authorList>
            <person name="Songsumanus A."/>
            <person name="Kuncharoen N."/>
            <person name="Kudo T."/>
            <person name="Yuki M."/>
            <person name="Igarashi Y."/>
            <person name="Tanasupawat S."/>
        </authorList>
    </citation>
    <scope>NUCLEOTIDE SEQUENCE [LARGE SCALE GENOMIC DNA]</scope>
    <source>
        <strain evidence="6 7">GKU157</strain>
    </source>
</reference>
<dbReference type="PANTHER" id="PTHR30055">
    <property type="entry name" value="HTH-TYPE TRANSCRIPTIONAL REGULATOR RUTR"/>
    <property type="match status" value="1"/>
</dbReference>
<keyword evidence="3" id="KW-0804">Transcription</keyword>
<proteinExistence type="predicted"/>
<evidence type="ECO:0000256" key="3">
    <source>
        <dbReference type="ARBA" id="ARBA00023163"/>
    </source>
</evidence>
<dbReference type="Pfam" id="PF00440">
    <property type="entry name" value="TetR_N"/>
    <property type="match status" value="1"/>
</dbReference>
<dbReference type="PROSITE" id="PS50977">
    <property type="entry name" value="HTH_TETR_2"/>
    <property type="match status" value="1"/>
</dbReference>
<dbReference type="OrthoDB" id="9805134at2"/>
<evidence type="ECO:0000313" key="6">
    <source>
        <dbReference type="EMBL" id="TYC18555.1"/>
    </source>
</evidence>
<comment type="caution">
    <text evidence="6">The sequence shown here is derived from an EMBL/GenBank/DDBJ whole genome shotgun (WGS) entry which is preliminary data.</text>
</comment>
<gene>
    <name evidence="6" type="ORF">FXF65_02015</name>
</gene>
<evidence type="ECO:0000313" key="7">
    <source>
        <dbReference type="Proteomes" id="UP000322634"/>
    </source>
</evidence>
<feature type="DNA-binding region" description="H-T-H motif" evidence="4">
    <location>
        <begin position="33"/>
        <end position="52"/>
    </location>
</feature>
<feature type="domain" description="HTH tetR-type" evidence="5">
    <location>
        <begin position="10"/>
        <end position="70"/>
    </location>
</feature>
<dbReference type="GO" id="GO:0003700">
    <property type="term" value="F:DNA-binding transcription factor activity"/>
    <property type="evidence" value="ECO:0007669"/>
    <property type="project" value="TreeGrafter"/>
</dbReference>
<dbReference type="Gene3D" id="1.10.357.10">
    <property type="entry name" value="Tetracycline Repressor, domain 2"/>
    <property type="match status" value="1"/>
</dbReference>
<dbReference type="PRINTS" id="PR00455">
    <property type="entry name" value="HTHTETR"/>
</dbReference>
<evidence type="ECO:0000256" key="4">
    <source>
        <dbReference type="PROSITE-ProRule" id="PRU00335"/>
    </source>
</evidence>
<accession>A0A5D0ULS1</accession>
<keyword evidence="7" id="KW-1185">Reference proteome</keyword>
<evidence type="ECO:0000259" key="5">
    <source>
        <dbReference type="PROSITE" id="PS50977"/>
    </source>
</evidence>
<keyword evidence="2 4" id="KW-0238">DNA-binding</keyword>
<dbReference type="InterPro" id="IPR001647">
    <property type="entry name" value="HTH_TetR"/>
</dbReference>
<dbReference type="Pfam" id="PF21351">
    <property type="entry name" value="TetR_C_41"/>
    <property type="match status" value="1"/>
</dbReference>
<evidence type="ECO:0000256" key="2">
    <source>
        <dbReference type="ARBA" id="ARBA00023125"/>
    </source>
</evidence>
<dbReference type="Proteomes" id="UP000322634">
    <property type="component" value="Unassembled WGS sequence"/>
</dbReference>
<evidence type="ECO:0000256" key="1">
    <source>
        <dbReference type="ARBA" id="ARBA00023015"/>
    </source>
</evidence>
<dbReference type="InterPro" id="IPR050109">
    <property type="entry name" value="HTH-type_TetR-like_transc_reg"/>
</dbReference>
<dbReference type="InterPro" id="IPR009057">
    <property type="entry name" value="Homeodomain-like_sf"/>
</dbReference>
<dbReference type="GO" id="GO:0000976">
    <property type="term" value="F:transcription cis-regulatory region binding"/>
    <property type="evidence" value="ECO:0007669"/>
    <property type="project" value="TreeGrafter"/>
</dbReference>
<dbReference type="EMBL" id="VSFF01000001">
    <property type="protein sequence ID" value="TYC18555.1"/>
    <property type="molecule type" value="Genomic_DNA"/>
</dbReference>
<keyword evidence="1" id="KW-0805">Transcription regulation</keyword>
<organism evidence="6 7">
    <name type="scientific">Actinomadura syzygii</name>
    <dbReference type="NCBI Taxonomy" id="1427538"/>
    <lineage>
        <taxon>Bacteria</taxon>
        <taxon>Bacillati</taxon>
        <taxon>Actinomycetota</taxon>
        <taxon>Actinomycetes</taxon>
        <taxon>Streptosporangiales</taxon>
        <taxon>Thermomonosporaceae</taxon>
        <taxon>Actinomadura</taxon>
    </lineage>
</organism>
<protein>
    <submittedName>
        <fullName evidence="6">TetR/AcrR family transcriptional regulator</fullName>
    </submittedName>
</protein>